<evidence type="ECO:0000313" key="4">
    <source>
        <dbReference type="EMBL" id="MST58678.1"/>
    </source>
</evidence>
<dbReference type="PANTHER" id="PTHR43464:SF19">
    <property type="entry name" value="UBIQUINONE BIOSYNTHESIS O-METHYLTRANSFERASE, MITOCHONDRIAL"/>
    <property type="match status" value="1"/>
</dbReference>
<comment type="caution">
    <text evidence="4">The sequence shown here is derived from an EMBL/GenBank/DDBJ whole genome shotgun (WGS) entry which is preliminary data.</text>
</comment>
<evidence type="ECO:0000313" key="5">
    <source>
        <dbReference type="Proteomes" id="UP000476055"/>
    </source>
</evidence>
<dbReference type="CDD" id="cd02440">
    <property type="entry name" value="AdoMet_MTases"/>
    <property type="match status" value="1"/>
</dbReference>
<dbReference type="GO" id="GO:0032259">
    <property type="term" value="P:methylation"/>
    <property type="evidence" value="ECO:0007669"/>
    <property type="project" value="UniProtKB-KW"/>
</dbReference>
<sequence>MTETIGKVTLNLDKYPGEDYYCDGSVEDEILEIVKKYSTVEYDRIIAERKSWPILYHLSALRENIVDFLPIKKTDKVLEVGSGCGAITGALSRKAGSVTCVDLSKKRSLINAYRHSESENVTIHIGNFTDVEPDLPADYDYICLIGVFEYGQAYIGGSTPYEDFLKILQKHLAPGGRIVIAIENKYGLKYFAGCKEDHLGDWFSGIENYPNGGVVRTFSRKKLEKIFDACGVGERSFYYPYPDYKFMTTVYSDAYLPGRGELSNNLRNFDRDRMLLFDEKSAFDGIVEEGLFSVFSNSYLAVIGKPLDLKYVRYSNDRAESFRIRTEILRDDRGNRIVRKYPLTKEAEAHVRHMMEAYEKLKGRYAGSRLDVNVCHPGEEDGIPYAEFEFVSGRPLSELMDECLDRQDIEGFHSLFAEYLERVGFGEEVPVADFDLIFANILVDGDHWTLIDYEWTFDCVIDTKALAFRAIYCYVLENERRNALELDRILDRLDITENEARQYREQEREFQKYVTGQKLSMGEIRNLLGGEIYKPTEWIGRFRQSEGELRVQIYEDKGQGFSEENSYFPENVYVAEKEAEFTVKFDGNVHYLRLDPAMCSCICKIRELSMNGQPVPLQDKKVFTTNGKILKSEEGADHPSVIFATEDPNMTIRADVLNRQAENTLSVKMEIVQIPQAMAKDMMGVEKKGAAAWVFGQR</sequence>
<keyword evidence="2 4" id="KW-0808">Transferase</keyword>
<accession>A0A6L5YL11</accession>
<keyword evidence="5" id="KW-1185">Reference proteome</keyword>
<dbReference type="GO" id="GO:0008168">
    <property type="term" value="F:methyltransferase activity"/>
    <property type="evidence" value="ECO:0007669"/>
    <property type="project" value="UniProtKB-KW"/>
</dbReference>
<proteinExistence type="predicted"/>
<dbReference type="PANTHER" id="PTHR43464">
    <property type="entry name" value="METHYLTRANSFERASE"/>
    <property type="match status" value="1"/>
</dbReference>
<evidence type="ECO:0000256" key="2">
    <source>
        <dbReference type="ARBA" id="ARBA00022679"/>
    </source>
</evidence>
<dbReference type="RefSeq" id="WP_154496952.1">
    <property type="nucleotide sequence ID" value="NZ_VUMU01000013.1"/>
</dbReference>
<keyword evidence="3" id="KW-0949">S-adenosyl-L-methionine</keyword>
<keyword evidence="1 4" id="KW-0489">Methyltransferase</keyword>
<dbReference type="Pfam" id="PF13489">
    <property type="entry name" value="Methyltransf_23"/>
    <property type="match status" value="1"/>
</dbReference>
<protein>
    <submittedName>
        <fullName evidence="4">Class I SAM-dependent methyltransferase</fullName>
    </submittedName>
</protein>
<dbReference type="SUPFAM" id="SSF53335">
    <property type="entry name" value="S-adenosyl-L-methionine-dependent methyltransferases"/>
    <property type="match status" value="1"/>
</dbReference>
<name>A0A6L5YL11_9FIRM</name>
<evidence type="ECO:0000256" key="1">
    <source>
        <dbReference type="ARBA" id="ARBA00022603"/>
    </source>
</evidence>
<evidence type="ECO:0000256" key="3">
    <source>
        <dbReference type="ARBA" id="ARBA00022691"/>
    </source>
</evidence>
<dbReference type="InterPro" id="IPR029063">
    <property type="entry name" value="SAM-dependent_MTases_sf"/>
</dbReference>
<dbReference type="InterPro" id="IPR011009">
    <property type="entry name" value="Kinase-like_dom_sf"/>
</dbReference>
<dbReference type="AlphaFoldDB" id="A0A6L5YL11"/>
<dbReference type="Proteomes" id="UP000476055">
    <property type="component" value="Unassembled WGS sequence"/>
</dbReference>
<dbReference type="Gene3D" id="3.40.50.150">
    <property type="entry name" value="Vaccinia Virus protein VP39"/>
    <property type="match status" value="1"/>
</dbReference>
<organism evidence="4 5">
    <name type="scientific">Waltera intestinalis</name>
    <dbReference type="NCBI Taxonomy" id="2606635"/>
    <lineage>
        <taxon>Bacteria</taxon>
        <taxon>Bacillati</taxon>
        <taxon>Bacillota</taxon>
        <taxon>Clostridia</taxon>
        <taxon>Lachnospirales</taxon>
        <taxon>Lachnospiraceae</taxon>
        <taxon>Waltera</taxon>
    </lineage>
</organism>
<dbReference type="SUPFAM" id="SSF56112">
    <property type="entry name" value="Protein kinase-like (PK-like)"/>
    <property type="match status" value="1"/>
</dbReference>
<gene>
    <name evidence="4" type="ORF">FYJ59_10600</name>
</gene>
<dbReference type="EMBL" id="VUMU01000013">
    <property type="protein sequence ID" value="MST58678.1"/>
    <property type="molecule type" value="Genomic_DNA"/>
</dbReference>
<reference evidence="4 5" key="1">
    <citation type="submission" date="2019-08" db="EMBL/GenBank/DDBJ databases">
        <title>In-depth cultivation of the pig gut microbiome towards novel bacterial diversity and tailored functional studies.</title>
        <authorList>
            <person name="Wylensek D."/>
            <person name="Hitch T.C.A."/>
            <person name="Clavel T."/>
        </authorList>
    </citation>
    <scope>NUCLEOTIDE SEQUENCE [LARGE SCALE GENOMIC DNA]</scope>
    <source>
        <strain evidence="4 5">WCA3-601-WT-6H</strain>
    </source>
</reference>